<keyword evidence="1" id="KW-0472">Membrane</keyword>
<protein>
    <submittedName>
        <fullName evidence="2">Uncharacterized protein</fullName>
    </submittedName>
</protein>
<reference evidence="2" key="1">
    <citation type="journal article" date="2014" name="Int. J. Syst. Evol. Microbiol.">
        <title>Complete genome sequence of Corynebacterium casei LMG S-19264T (=DSM 44701T), isolated from a smear-ripened cheese.</title>
        <authorList>
            <consortium name="US DOE Joint Genome Institute (JGI-PGF)"/>
            <person name="Walter F."/>
            <person name="Albersmeier A."/>
            <person name="Kalinowski J."/>
            <person name="Ruckert C."/>
        </authorList>
    </citation>
    <scope>NUCLEOTIDE SEQUENCE</scope>
    <source>
        <strain evidence="2">CGMCC 1.12408</strain>
    </source>
</reference>
<keyword evidence="1" id="KW-0812">Transmembrane</keyword>
<keyword evidence="3" id="KW-1185">Reference proteome</keyword>
<dbReference type="EMBL" id="BMEY01000003">
    <property type="protein sequence ID" value="GGA65573.1"/>
    <property type="molecule type" value="Genomic_DNA"/>
</dbReference>
<sequence length="53" mass="5899">MKRFLMALVVYPTAGLGFYHTFLGEGSTAGLILLTVGLIGIYFELNYRKLSIE</sequence>
<feature type="transmembrane region" description="Helical" evidence="1">
    <location>
        <begin position="27"/>
        <end position="45"/>
    </location>
</feature>
<evidence type="ECO:0000256" key="1">
    <source>
        <dbReference type="SAM" id="Phobius"/>
    </source>
</evidence>
<accession>A0A916W4U1</accession>
<comment type="caution">
    <text evidence="2">The sequence shown here is derived from an EMBL/GenBank/DDBJ whole genome shotgun (WGS) entry which is preliminary data.</text>
</comment>
<reference evidence="2" key="2">
    <citation type="submission" date="2020-09" db="EMBL/GenBank/DDBJ databases">
        <authorList>
            <person name="Sun Q."/>
            <person name="Zhou Y."/>
        </authorList>
    </citation>
    <scope>NUCLEOTIDE SEQUENCE</scope>
    <source>
        <strain evidence="2">CGMCC 1.12408</strain>
    </source>
</reference>
<proteinExistence type="predicted"/>
<organism evidence="2 3">
    <name type="scientific">Ornithinibacillus halotolerans</name>
    <dbReference type="NCBI Taxonomy" id="1274357"/>
    <lineage>
        <taxon>Bacteria</taxon>
        <taxon>Bacillati</taxon>
        <taxon>Bacillota</taxon>
        <taxon>Bacilli</taxon>
        <taxon>Bacillales</taxon>
        <taxon>Bacillaceae</taxon>
        <taxon>Ornithinibacillus</taxon>
    </lineage>
</organism>
<evidence type="ECO:0000313" key="2">
    <source>
        <dbReference type="EMBL" id="GGA65573.1"/>
    </source>
</evidence>
<dbReference type="RefSeq" id="WP_188383288.1">
    <property type="nucleotide sequence ID" value="NZ_BMEY01000003.1"/>
</dbReference>
<evidence type="ECO:0000313" key="3">
    <source>
        <dbReference type="Proteomes" id="UP000613512"/>
    </source>
</evidence>
<gene>
    <name evidence="2" type="ORF">GCM10008025_06740</name>
</gene>
<dbReference type="AlphaFoldDB" id="A0A916W4U1"/>
<name>A0A916W4U1_9BACI</name>
<keyword evidence="1" id="KW-1133">Transmembrane helix</keyword>
<dbReference type="Proteomes" id="UP000613512">
    <property type="component" value="Unassembled WGS sequence"/>
</dbReference>